<organism evidence="3 4">
    <name type="scientific">Actinosynnema mirum (strain ATCC 29888 / DSM 43827 / JCM 3225 / NBRC 14064 / NCIMB 13271 / NRRL B-12336 / IMRU 3971 / 101)</name>
    <dbReference type="NCBI Taxonomy" id="446462"/>
    <lineage>
        <taxon>Bacteria</taxon>
        <taxon>Bacillati</taxon>
        <taxon>Actinomycetota</taxon>
        <taxon>Actinomycetes</taxon>
        <taxon>Pseudonocardiales</taxon>
        <taxon>Pseudonocardiaceae</taxon>
        <taxon>Actinosynnema</taxon>
    </lineage>
</organism>
<dbReference type="Proteomes" id="UP000002213">
    <property type="component" value="Chromosome"/>
</dbReference>
<reference evidence="3 4" key="1">
    <citation type="journal article" date="2009" name="Stand. Genomic Sci.">
        <title>Complete genome sequence of Actinosynnema mirum type strain (101).</title>
        <authorList>
            <person name="Land M."/>
            <person name="Lapidus A."/>
            <person name="Mayilraj S."/>
            <person name="Chen F."/>
            <person name="Copeland A."/>
            <person name="Del Rio T.G."/>
            <person name="Nolan M."/>
            <person name="Lucas S."/>
            <person name="Tice H."/>
            <person name="Cheng J.F."/>
            <person name="Chertkov O."/>
            <person name="Bruce D."/>
            <person name="Goodwin L."/>
            <person name="Pitluck S."/>
            <person name="Rohde M."/>
            <person name="Goker M."/>
            <person name="Pati A."/>
            <person name="Ivanova N."/>
            <person name="Mavromatis K."/>
            <person name="Chen A."/>
            <person name="Palaniappan K."/>
            <person name="Hauser L."/>
            <person name="Chang Y.J."/>
            <person name="Jeffries C.C."/>
            <person name="Brettin T."/>
            <person name="Detter J.C."/>
            <person name="Han C."/>
            <person name="Chain P."/>
            <person name="Tindall B.J."/>
            <person name="Bristow J."/>
            <person name="Eisen J.A."/>
            <person name="Markowitz V."/>
            <person name="Hugenholtz P."/>
            <person name="Kyrpides N.C."/>
            <person name="Klenk H.P."/>
        </authorList>
    </citation>
    <scope>NUCLEOTIDE SEQUENCE [LARGE SCALE GENOMIC DNA]</scope>
    <source>
        <strain evidence="4">ATCC 29888 / DSM 43827 / JCM 3225 / NBRC 14064 / NCIMB 13271 / NRRL B-12336 / IMRU 3971 / 101</strain>
    </source>
</reference>
<dbReference type="AlphaFoldDB" id="C6WF17"/>
<feature type="transmembrane region" description="Helical" evidence="2">
    <location>
        <begin position="181"/>
        <end position="199"/>
    </location>
</feature>
<dbReference type="STRING" id="446462.Amir_0178"/>
<dbReference type="RefSeq" id="WP_012782812.1">
    <property type="nucleotide sequence ID" value="NC_013093.1"/>
</dbReference>
<evidence type="ECO:0000256" key="2">
    <source>
        <dbReference type="SAM" id="Phobius"/>
    </source>
</evidence>
<keyword evidence="2" id="KW-0472">Membrane</keyword>
<protein>
    <submittedName>
        <fullName evidence="3">Uncharacterized protein</fullName>
    </submittedName>
</protein>
<evidence type="ECO:0000256" key="1">
    <source>
        <dbReference type="SAM" id="MobiDB-lite"/>
    </source>
</evidence>
<name>C6WF17_ACTMD</name>
<feature type="transmembrane region" description="Helical" evidence="2">
    <location>
        <begin position="290"/>
        <end position="311"/>
    </location>
</feature>
<keyword evidence="2" id="KW-1133">Transmembrane helix</keyword>
<dbReference type="HOGENOM" id="CLU_962356_0_0_11"/>
<evidence type="ECO:0000313" key="4">
    <source>
        <dbReference type="Proteomes" id="UP000002213"/>
    </source>
</evidence>
<feature type="transmembrane region" description="Helical" evidence="2">
    <location>
        <begin position="256"/>
        <end position="278"/>
    </location>
</feature>
<accession>C6WF17</accession>
<sequence length="321" mass="33538">MTSAYPPQLDRLAMKVDKLADDHGRLPSRNEVMRTFKVGGPKAKAALDAVKAMRSAGFVAGTSLVTSPTRRLHSVPTPDEGTAEDTTEFGTEHDAAPAAEHAEPASAPADITTSTTVDAVVPTPATRAEPAPSTQVSTLADLGTPHVPTGGAVEQGRVRGAWAVLTNRTAEPRQARQVRPWPVLVIALGAFVAIWGGWVELGKLTGFGEITPLPGIADGWTIDSAITLPLGVEAYAAFALRVWLSDTTRSGRARRFAKWSALGALVLGAAGQVAYHLMSAAGLTSAPWQITTAVSCLPVIVLGLGAALAHLMHNGDQEVTR</sequence>
<dbReference type="OrthoDB" id="3685088at2"/>
<feature type="transmembrane region" description="Helical" evidence="2">
    <location>
        <begin position="219"/>
        <end position="244"/>
    </location>
</feature>
<proteinExistence type="predicted"/>
<dbReference type="EMBL" id="CP001630">
    <property type="protein sequence ID" value="ACU34149.1"/>
    <property type="molecule type" value="Genomic_DNA"/>
</dbReference>
<evidence type="ECO:0000313" key="3">
    <source>
        <dbReference type="EMBL" id="ACU34149.1"/>
    </source>
</evidence>
<dbReference type="KEGG" id="ami:Amir_0178"/>
<keyword evidence="2" id="KW-0812">Transmembrane</keyword>
<feature type="region of interest" description="Disordered" evidence="1">
    <location>
        <begin position="67"/>
        <end position="88"/>
    </location>
</feature>
<dbReference type="eggNOG" id="ENOG502ZANI">
    <property type="taxonomic scope" value="Bacteria"/>
</dbReference>
<gene>
    <name evidence="3" type="ordered locus">Amir_0178</name>
</gene>
<keyword evidence="4" id="KW-1185">Reference proteome</keyword>